<dbReference type="SUPFAM" id="SSF53254">
    <property type="entry name" value="Phosphoglycerate mutase-like"/>
    <property type="match status" value="1"/>
</dbReference>
<feature type="binding site" evidence="3">
    <location>
        <position position="54"/>
    </location>
    <ligand>
        <name>substrate</name>
    </ligand>
</feature>
<name>A0A174GZR4_9FIRM</name>
<dbReference type="GO" id="GO:0043456">
    <property type="term" value="P:regulation of pentose-phosphate shunt"/>
    <property type="evidence" value="ECO:0007669"/>
    <property type="project" value="TreeGrafter"/>
</dbReference>
<dbReference type="GO" id="GO:0043755">
    <property type="term" value="F:alpha-ribazole phosphatase activity"/>
    <property type="evidence" value="ECO:0007669"/>
    <property type="project" value="UniProtKB-EC"/>
</dbReference>
<dbReference type="Gene3D" id="3.40.50.1240">
    <property type="entry name" value="Phosphoglycerate mutase-like"/>
    <property type="match status" value="1"/>
</dbReference>
<dbReference type="PIRSF" id="PIRSF000709">
    <property type="entry name" value="6PFK_2-Ptase"/>
    <property type="match status" value="1"/>
</dbReference>
<dbReference type="InterPro" id="IPR013078">
    <property type="entry name" value="His_Pase_superF_clade-1"/>
</dbReference>
<feature type="active site" description="Proton donor/acceptor" evidence="2">
    <location>
        <position position="80"/>
    </location>
</feature>
<sequence>MGNLYFLRHCKTQFNADGMISGCLDSELIENEITYQEEMMNWDNVTIFSSDLMRCKKTLGILLENIRISPVIVYTSALRERNMGLFEGKRRADLQKKYPQYFINQRFCHQFTPPQGESFYDFLQRVDGFINNEFLPYKNRNVQENFIICAHNQILKLLYCRLQNVSIEENWMSLDFPSGTVVKIYP</sequence>
<dbReference type="Pfam" id="PF00300">
    <property type="entry name" value="His_Phos_1"/>
    <property type="match status" value="1"/>
</dbReference>
<dbReference type="InterPro" id="IPR051695">
    <property type="entry name" value="Phosphoglycerate_Mutase"/>
</dbReference>
<protein>
    <submittedName>
        <fullName evidence="4">Alpha-ribazole phosphatase</fullName>
        <ecNumber evidence="4">3.1.3.73</ecNumber>
    </submittedName>
</protein>
<proteinExistence type="predicted"/>
<dbReference type="Proteomes" id="UP000095431">
    <property type="component" value="Unassembled WGS sequence"/>
</dbReference>
<feature type="binding site" evidence="3">
    <location>
        <begin position="8"/>
        <end position="15"/>
    </location>
    <ligand>
        <name>substrate</name>
    </ligand>
</feature>
<evidence type="ECO:0000313" key="5">
    <source>
        <dbReference type="Proteomes" id="UP000095431"/>
    </source>
</evidence>
<evidence type="ECO:0000256" key="1">
    <source>
        <dbReference type="ARBA" id="ARBA00022801"/>
    </source>
</evidence>
<gene>
    <name evidence="4" type="primary">cobC_2</name>
    <name evidence="4" type="ORF">ERS852478_03505</name>
</gene>
<dbReference type="AlphaFoldDB" id="A0A174GZR4"/>
<dbReference type="GO" id="GO:0004331">
    <property type="term" value="F:fructose-2,6-bisphosphate 2-phosphatase activity"/>
    <property type="evidence" value="ECO:0007669"/>
    <property type="project" value="TreeGrafter"/>
</dbReference>
<evidence type="ECO:0000313" key="4">
    <source>
        <dbReference type="EMBL" id="CUO66526.1"/>
    </source>
</evidence>
<reference evidence="4 5" key="1">
    <citation type="submission" date="2015-09" db="EMBL/GenBank/DDBJ databases">
        <authorList>
            <consortium name="Pathogen Informatics"/>
        </authorList>
    </citation>
    <scope>NUCLEOTIDE SEQUENCE [LARGE SCALE GENOMIC DNA]</scope>
    <source>
        <strain evidence="4 5">2789STDY5834863</strain>
    </source>
</reference>
<dbReference type="GO" id="GO:0005829">
    <property type="term" value="C:cytosol"/>
    <property type="evidence" value="ECO:0007669"/>
    <property type="project" value="TreeGrafter"/>
</dbReference>
<dbReference type="EC" id="3.1.3.73" evidence="4"/>
<organism evidence="4 5">
    <name type="scientific">Blautia wexlerae</name>
    <dbReference type="NCBI Taxonomy" id="418240"/>
    <lineage>
        <taxon>Bacteria</taxon>
        <taxon>Bacillati</taxon>
        <taxon>Bacillota</taxon>
        <taxon>Clostridia</taxon>
        <taxon>Lachnospirales</taxon>
        <taxon>Lachnospiraceae</taxon>
        <taxon>Blautia</taxon>
    </lineage>
</organism>
<accession>A0A174GZR4</accession>
<dbReference type="InterPro" id="IPR029033">
    <property type="entry name" value="His_PPase_superfam"/>
</dbReference>
<dbReference type="PANTHER" id="PTHR46517:SF1">
    <property type="entry name" value="FRUCTOSE-2,6-BISPHOSPHATASE TIGAR"/>
    <property type="match status" value="1"/>
</dbReference>
<dbReference type="RefSeq" id="WP_055060675.1">
    <property type="nucleotide sequence ID" value="NZ_BTHH01000036.1"/>
</dbReference>
<feature type="active site" description="Tele-phosphohistidine intermediate" evidence="2">
    <location>
        <position position="9"/>
    </location>
</feature>
<keyword evidence="1 4" id="KW-0378">Hydrolase</keyword>
<dbReference type="CDD" id="cd07067">
    <property type="entry name" value="HP_PGM_like"/>
    <property type="match status" value="1"/>
</dbReference>
<dbReference type="GO" id="GO:0045820">
    <property type="term" value="P:negative regulation of glycolytic process"/>
    <property type="evidence" value="ECO:0007669"/>
    <property type="project" value="TreeGrafter"/>
</dbReference>
<evidence type="ECO:0000256" key="2">
    <source>
        <dbReference type="PIRSR" id="PIRSR613078-1"/>
    </source>
</evidence>
<dbReference type="EMBL" id="CYZN01000036">
    <property type="protein sequence ID" value="CUO66526.1"/>
    <property type="molecule type" value="Genomic_DNA"/>
</dbReference>
<dbReference type="PANTHER" id="PTHR46517">
    <property type="entry name" value="FRUCTOSE-2,6-BISPHOSPHATASE TIGAR"/>
    <property type="match status" value="1"/>
</dbReference>
<evidence type="ECO:0000256" key="3">
    <source>
        <dbReference type="PIRSR" id="PIRSR613078-2"/>
    </source>
</evidence>